<keyword evidence="5 7" id="KW-1133">Transmembrane helix</keyword>
<dbReference type="InterPro" id="IPR000515">
    <property type="entry name" value="MetI-like"/>
</dbReference>
<sequence length="311" mass="33760">MDKSMVQNGEAVFTEEDFRPAPKERGRKDDFRSRNSFYGIKYLLKENRLASVCIAALLLILLSAVLAPLSPYDPDALDIQNALQGPGPGHLLGTDDLGRDTLTRALYGGRVSLAVGFAAMAVSVLAGTLLGTVSGYVGGNTDTVLMRIVDIFLSIPNLLFIIVIYAFIQPSLPVLVLMLAFFSWTSVARVVRAETLSLKQRDFVIAAKCLGVSDVRIIMRHIIPNMSSQIIVSASISIARAILDESALSFLGYGVQLPMSSWGSMLQNAQKYILHEPLLAVVPGVLILVTVLCFNILGDMLQHALDPKLTK</sequence>
<evidence type="ECO:0000256" key="2">
    <source>
        <dbReference type="ARBA" id="ARBA00022448"/>
    </source>
</evidence>
<evidence type="ECO:0000256" key="8">
    <source>
        <dbReference type="SAM" id="MobiDB-lite"/>
    </source>
</evidence>
<evidence type="ECO:0000256" key="1">
    <source>
        <dbReference type="ARBA" id="ARBA00004651"/>
    </source>
</evidence>
<dbReference type="PROSITE" id="PS50928">
    <property type="entry name" value="ABC_TM1"/>
    <property type="match status" value="1"/>
</dbReference>
<dbReference type="PANTHER" id="PTHR43386">
    <property type="entry name" value="OLIGOPEPTIDE TRANSPORT SYSTEM PERMEASE PROTEIN APPC"/>
    <property type="match status" value="1"/>
</dbReference>
<protein>
    <submittedName>
        <fullName evidence="10">ABC transporter, permease protein</fullName>
    </submittedName>
</protein>
<comment type="similarity">
    <text evidence="7">Belongs to the binding-protein-dependent transport system permease family.</text>
</comment>
<evidence type="ECO:0000313" key="11">
    <source>
        <dbReference type="Proteomes" id="UP000004893"/>
    </source>
</evidence>
<feature type="transmembrane region" description="Helical" evidence="7">
    <location>
        <begin position="148"/>
        <end position="168"/>
    </location>
</feature>
<dbReference type="OrthoDB" id="9797852at2"/>
<feature type="transmembrane region" description="Helical" evidence="7">
    <location>
        <begin position="278"/>
        <end position="297"/>
    </location>
</feature>
<keyword evidence="6 7" id="KW-0472">Membrane</keyword>
<comment type="subcellular location">
    <subcellularLocation>
        <location evidence="1 7">Cell membrane</location>
        <topology evidence="1 7">Multi-pass membrane protein</topology>
    </subcellularLocation>
</comment>
<dbReference type="SUPFAM" id="SSF161098">
    <property type="entry name" value="MetI-like"/>
    <property type="match status" value="1"/>
</dbReference>
<accession>C0C153</accession>
<dbReference type="Proteomes" id="UP000004893">
    <property type="component" value="Unassembled WGS sequence"/>
</dbReference>
<dbReference type="STRING" id="553973.CLOHYLEM_05872"/>
<feature type="transmembrane region" description="Helical" evidence="7">
    <location>
        <begin position="111"/>
        <end position="136"/>
    </location>
</feature>
<dbReference type="Pfam" id="PF12911">
    <property type="entry name" value="OppC_N"/>
    <property type="match status" value="1"/>
</dbReference>
<gene>
    <name evidence="10" type="ORF">CLOHYLEM_05872</name>
</gene>
<dbReference type="Gene3D" id="1.10.3720.10">
    <property type="entry name" value="MetI-like"/>
    <property type="match status" value="1"/>
</dbReference>
<feature type="compositionally biased region" description="Basic and acidic residues" evidence="8">
    <location>
        <begin position="16"/>
        <end position="28"/>
    </location>
</feature>
<dbReference type="PANTHER" id="PTHR43386:SF1">
    <property type="entry name" value="D,D-DIPEPTIDE TRANSPORT SYSTEM PERMEASE PROTEIN DDPC-RELATED"/>
    <property type="match status" value="1"/>
</dbReference>
<comment type="caution">
    <text evidence="10">The sequence shown here is derived from an EMBL/GenBank/DDBJ whole genome shotgun (WGS) entry which is preliminary data.</text>
</comment>
<evidence type="ECO:0000313" key="10">
    <source>
        <dbReference type="EMBL" id="EEG73867.1"/>
    </source>
</evidence>
<dbReference type="RefSeq" id="WP_006443218.1">
    <property type="nucleotide sequence ID" value="NZ_CP036524.1"/>
</dbReference>
<dbReference type="InterPro" id="IPR025966">
    <property type="entry name" value="OppC_N"/>
</dbReference>
<reference evidence="10" key="2">
    <citation type="submission" date="2013-06" db="EMBL/GenBank/DDBJ databases">
        <title>Draft genome sequence of Clostridium hylemonae (DSM 15053).</title>
        <authorList>
            <person name="Sudarsanam P."/>
            <person name="Ley R."/>
            <person name="Guruge J."/>
            <person name="Turnbaugh P.J."/>
            <person name="Mahowald M."/>
            <person name="Liep D."/>
            <person name="Gordon J."/>
        </authorList>
    </citation>
    <scope>NUCLEOTIDE SEQUENCE</scope>
    <source>
        <strain evidence="10">DSM 15053</strain>
    </source>
</reference>
<dbReference type="HOGENOM" id="CLU_028518_1_2_9"/>
<dbReference type="eggNOG" id="COG1173">
    <property type="taxonomic scope" value="Bacteria"/>
</dbReference>
<keyword evidence="11" id="KW-1185">Reference proteome</keyword>
<dbReference type="CDD" id="cd06261">
    <property type="entry name" value="TM_PBP2"/>
    <property type="match status" value="1"/>
</dbReference>
<dbReference type="InterPro" id="IPR050366">
    <property type="entry name" value="BP-dependent_transpt_permease"/>
</dbReference>
<evidence type="ECO:0000256" key="7">
    <source>
        <dbReference type="RuleBase" id="RU363032"/>
    </source>
</evidence>
<evidence type="ECO:0000256" key="5">
    <source>
        <dbReference type="ARBA" id="ARBA00022989"/>
    </source>
</evidence>
<name>C0C153_9FIRM</name>
<evidence type="ECO:0000256" key="3">
    <source>
        <dbReference type="ARBA" id="ARBA00022475"/>
    </source>
</evidence>
<dbReference type="Pfam" id="PF00528">
    <property type="entry name" value="BPD_transp_1"/>
    <property type="match status" value="1"/>
</dbReference>
<feature type="transmembrane region" description="Helical" evidence="7">
    <location>
        <begin position="174"/>
        <end position="191"/>
    </location>
</feature>
<dbReference type="EMBL" id="ABYI02000022">
    <property type="protein sequence ID" value="EEG73867.1"/>
    <property type="molecule type" value="Genomic_DNA"/>
</dbReference>
<dbReference type="GO" id="GO:0055085">
    <property type="term" value="P:transmembrane transport"/>
    <property type="evidence" value="ECO:0007669"/>
    <property type="project" value="InterPro"/>
</dbReference>
<proteinExistence type="inferred from homology"/>
<feature type="region of interest" description="Disordered" evidence="8">
    <location>
        <begin position="1"/>
        <end position="28"/>
    </location>
</feature>
<reference evidence="10" key="1">
    <citation type="submission" date="2009-02" db="EMBL/GenBank/DDBJ databases">
        <authorList>
            <person name="Fulton L."/>
            <person name="Clifton S."/>
            <person name="Fulton B."/>
            <person name="Xu J."/>
            <person name="Minx P."/>
            <person name="Pepin K.H."/>
            <person name="Johnson M."/>
            <person name="Bhonagiri V."/>
            <person name="Nash W.E."/>
            <person name="Mardis E.R."/>
            <person name="Wilson R.K."/>
        </authorList>
    </citation>
    <scope>NUCLEOTIDE SEQUENCE [LARGE SCALE GENOMIC DNA]</scope>
    <source>
        <strain evidence="10">DSM 15053</strain>
    </source>
</reference>
<feature type="transmembrane region" description="Helical" evidence="7">
    <location>
        <begin position="49"/>
        <end position="69"/>
    </location>
</feature>
<dbReference type="GO" id="GO:0005886">
    <property type="term" value="C:plasma membrane"/>
    <property type="evidence" value="ECO:0007669"/>
    <property type="project" value="UniProtKB-SubCell"/>
</dbReference>
<organism evidence="10 11">
    <name type="scientific">[Clostridium] hylemonae DSM 15053</name>
    <dbReference type="NCBI Taxonomy" id="553973"/>
    <lineage>
        <taxon>Bacteria</taxon>
        <taxon>Bacillati</taxon>
        <taxon>Bacillota</taxon>
        <taxon>Clostridia</taxon>
        <taxon>Lachnospirales</taxon>
        <taxon>Lachnospiraceae</taxon>
    </lineage>
</organism>
<evidence type="ECO:0000259" key="9">
    <source>
        <dbReference type="PROSITE" id="PS50928"/>
    </source>
</evidence>
<dbReference type="AlphaFoldDB" id="C0C153"/>
<keyword evidence="4 7" id="KW-0812">Transmembrane</keyword>
<evidence type="ECO:0000256" key="4">
    <source>
        <dbReference type="ARBA" id="ARBA00022692"/>
    </source>
</evidence>
<keyword evidence="2 7" id="KW-0813">Transport</keyword>
<feature type="domain" description="ABC transmembrane type-1" evidence="9">
    <location>
        <begin position="109"/>
        <end position="298"/>
    </location>
</feature>
<keyword evidence="3" id="KW-1003">Cell membrane</keyword>
<evidence type="ECO:0000256" key="6">
    <source>
        <dbReference type="ARBA" id="ARBA00023136"/>
    </source>
</evidence>
<dbReference type="InterPro" id="IPR035906">
    <property type="entry name" value="MetI-like_sf"/>
</dbReference>